<dbReference type="RefSeq" id="WP_154327440.1">
    <property type="nucleotide sequence ID" value="NZ_CP045696.1"/>
</dbReference>
<feature type="transmembrane region" description="Helical" evidence="5">
    <location>
        <begin position="67"/>
        <end position="89"/>
    </location>
</feature>
<comment type="caution">
    <text evidence="6">The sequence shown here is derived from an EMBL/GenBank/DDBJ whole genome shotgun (WGS) entry which is preliminary data.</text>
</comment>
<evidence type="ECO:0000256" key="4">
    <source>
        <dbReference type="ARBA" id="ARBA00023136"/>
    </source>
</evidence>
<proteinExistence type="predicted"/>
<dbReference type="Proteomes" id="UP000483362">
    <property type="component" value="Unassembled WGS sequence"/>
</dbReference>
<dbReference type="PANTHER" id="PTHR37306:SF1">
    <property type="entry name" value="COLICIN V PRODUCTION PROTEIN"/>
    <property type="match status" value="1"/>
</dbReference>
<dbReference type="AlphaFoldDB" id="A0A6L5XFV2"/>
<feature type="transmembrane region" description="Helical" evidence="5">
    <location>
        <begin position="29"/>
        <end position="55"/>
    </location>
</feature>
<keyword evidence="3 5" id="KW-1133">Transmembrane helix</keyword>
<dbReference type="InterPro" id="IPR003825">
    <property type="entry name" value="Colicin-V_CvpA"/>
</dbReference>
<gene>
    <name evidence="6" type="ORF">FYJ29_11500</name>
</gene>
<evidence type="ECO:0000256" key="1">
    <source>
        <dbReference type="ARBA" id="ARBA00004141"/>
    </source>
</evidence>
<sequence>MTAIDMLIMATLAAGAVHGFRKGIIDRLSWAAGIVAGLAACRILGARAVDLFCMLCPSYVQWPAPRLAASVAALATLFALVYLSCRVAGLAVKGVSHGLRMGSLDRAAGAVGSLVMTLLVLGLVLDAALLLRPRAGVLDRALQRRDPVLVATMMAAPLMLGADSVSLELPAAPAPSVENNNVSSAPGQSAT</sequence>
<reference evidence="6 7" key="1">
    <citation type="submission" date="2019-08" db="EMBL/GenBank/DDBJ databases">
        <title>In-depth cultivation of the pig gut microbiome towards novel bacterial diversity and tailored functional studies.</title>
        <authorList>
            <person name="Wylensek D."/>
            <person name="Hitch T.C.A."/>
            <person name="Clavel T."/>
        </authorList>
    </citation>
    <scope>NUCLEOTIDE SEQUENCE [LARGE SCALE GENOMIC DNA]</scope>
    <source>
        <strain evidence="6 7">Oil-RF-744-WCA-WT-10</strain>
    </source>
</reference>
<dbReference type="PANTHER" id="PTHR37306">
    <property type="entry name" value="COLICIN V PRODUCTION PROTEIN"/>
    <property type="match status" value="1"/>
</dbReference>
<keyword evidence="4 5" id="KW-0472">Membrane</keyword>
<comment type="subcellular location">
    <subcellularLocation>
        <location evidence="1">Membrane</location>
        <topology evidence="1">Multi-pass membrane protein</topology>
    </subcellularLocation>
</comment>
<dbReference type="GO" id="GO:0016020">
    <property type="term" value="C:membrane"/>
    <property type="evidence" value="ECO:0007669"/>
    <property type="project" value="UniProtKB-SubCell"/>
</dbReference>
<keyword evidence="2 5" id="KW-0812">Transmembrane</keyword>
<keyword evidence="7" id="KW-1185">Reference proteome</keyword>
<dbReference type="EMBL" id="VULT01000020">
    <property type="protein sequence ID" value="MSS18379.1"/>
    <property type="molecule type" value="Genomic_DNA"/>
</dbReference>
<evidence type="ECO:0000256" key="3">
    <source>
        <dbReference type="ARBA" id="ARBA00022989"/>
    </source>
</evidence>
<dbReference type="Pfam" id="PF02674">
    <property type="entry name" value="Colicin_V"/>
    <property type="match status" value="1"/>
</dbReference>
<name>A0A6L5XFV2_9BACT</name>
<evidence type="ECO:0000256" key="2">
    <source>
        <dbReference type="ARBA" id="ARBA00022692"/>
    </source>
</evidence>
<dbReference type="GO" id="GO:0009403">
    <property type="term" value="P:toxin biosynthetic process"/>
    <property type="evidence" value="ECO:0007669"/>
    <property type="project" value="InterPro"/>
</dbReference>
<accession>A0A6L5XFV2</accession>
<feature type="transmembrane region" description="Helical" evidence="5">
    <location>
        <begin position="109"/>
        <end position="131"/>
    </location>
</feature>
<organism evidence="6 7">
    <name type="scientific">Sodaliphilus pleomorphus</name>
    <dbReference type="NCBI Taxonomy" id="2606626"/>
    <lineage>
        <taxon>Bacteria</taxon>
        <taxon>Pseudomonadati</taxon>
        <taxon>Bacteroidota</taxon>
        <taxon>Bacteroidia</taxon>
        <taxon>Bacteroidales</taxon>
        <taxon>Muribaculaceae</taxon>
        <taxon>Sodaliphilus</taxon>
    </lineage>
</organism>
<evidence type="ECO:0000313" key="7">
    <source>
        <dbReference type="Proteomes" id="UP000483362"/>
    </source>
</evidence>
<evidence type="ECO:0000256" key="5">
    <source>
        <dbReference type="SAM" id="Phobius"/>
    </source>
</evidence>
<evidence type="ECO:0000313" key="6">
    <source>
        <dbReference type="EMBL" id="MSS18379.1"/>
    </source>
</evidence>
<protein>
    <submittedName>
        <fullName evidence="6">CvpA family protein</fullName>
    </submittedName>
</protein>